<dbReference type="EMBL" id="JQCE01000004">
    <property type="protein sequence ID" value="KRO18607.1"/>
    <property type="molecule type" value="Genomic_DNA"/>
</dbReference>
<evidence type="ECO:0008006" key="3">
    <source>
        <dbReference type="Google" id="ProtNLM"/>
    </source>
</evidence>
<dbReference type="InterPro" id="IPR010315">
    <property type="entry name" value="DUF915_hydro-like"/>
</dbReference>
<sequence length="266" mass="28708">MITMKWLKRIGIGLGALLAVMGLWYGQLQYRTHALGNNHFASSNTPTLLLAGYAGNALTYSGFIQRMQSANIAHLALKITVSTSGHISMQRFGTLDDNAMIQVLFDANKDYQKEQAQLPQVLAYLKQRGVAKVNLVGHSMGGGVGLATILATANKKQYPTIARFVAIGSPFTGLGNTPDKTRVAQLKTSLKQLPAGLKILNIAGDVFGTGGDLEVASATVFGIAPLLPKTVDYRQARITGDVLTAEHSFLHENAQVDQLISQFLWR</sequence>
<reference evidence="1 2" key="1">
    <citation type="journal article" date="2015" name="Genome Announc.">
        <title>Expanding the biotechnology potential of lactobacilli through comparative genomics of 213 strains and associated genera.</title>
        <authorList>
            <person name="Sun Z."/>
            <person name="Harris H.M."/>
            <person name="McCann A."/>
            <person name="Guo C."/>
            <person name="Argimon S."/>
            <person name="Zhang W."/>
            <person name="Yang X."/>
            <person name="Jeffery I.B."/>
            <person name="Cooney J.C."/>
            <person name="Kagawa T.F."/>
            <person name="Liu W."/>
            <person name="Song Y."/>
            <person name="Salvetti E."/>
            <person name="Wrobel A."/>
            <person name="Rasinkangas P."/>
            <person name="Parkhill J."/>
            <person name="Rea M.C."/>
            <person name="O'Sullivan O."/>
            <person name="Ritari J."/>
            <person name="Douillard F.P."/>
            <person name="Paul Ross R."/>
            <person name="Yang R."/>
            <person name="Briner A.E."/>
            <person name="Felis G.E."/>
            <person name="de Vos W.M."/>
            <person name="Barrangou R."/>
            <person name="Klaenhammer T.R."/>
            <person name="Caufield P.W."/>
            <person name="Cui Y."/>
            <person name="Zhang H."/>
            <person name="O'Toole P.W."/>
        </authorList>
    </citation>
    <scope>NUCLEOTIDE SEQUENCE [LARGE SCALE GENOMIC DNA]</scope>
    <source>
        <strain evidence="1 2">DSM 24301</strain>
    </source>
</reference>
<dbReference type="PATRIC" id="fig|1293598.4.peg.933"/>
<evidence type="ECO:0000313" key="1">
    <source>
        <dbReference type="EMBL" id="KRO18607.1"/>
    </source>
</evidence>
<protein>
    <recommendedName>
        <fullName evidence="3">Alpha beta hydrolase superfamily protein</fullName>
    </recommendedName>
</protein>
<dbReference type="STRING" id="1293598.IV56_GL000885"/>
<dbReference type="InterPro" id="IPR029058">
    <property type="entry name" value="AB_hydrolase_fold"/>
</dbReference>
<dbReference type="SUPFAM" id="SSF53474">
    <property type="entry name" value="alpha/beta-Hydrolases"/>
    <property type="match status" value="1"/>
</dbReference>
<gene>
    <name evidence="1" type="ORF">IV56_GL000885</name>
</gene>
<proteinExistence type="predicted"/>
<accession>A0A0R2MYA3</accession>
<keyword evidence="2" id="KW-1185">Reference proteome</keyword>
<name>A0A0R2MYA3_9LACO</name>
<evidence type="ECO:0000313" key="2">
    <source>
        <dbReference type="Proteomes" id="UP000050969"/>
    </source>
</evidence>
<comment type="caution">
    <text evidence="1">The sequence shown here is derived from an EMBL/GenBank/DDBJ whole genome shotgun (WGS) entry which is preliminary data.</text>
</comment>
<dbReference type="Pfam" id="PF06028">
    <property type="entry name" value="DUF915"/>
    <property type="match status" value="1"/>
</dbReference>
<dbReference type="Gene3D" id="3.40.50.1820">
    <property type="entry name" value="alpha/beta hydrolase"/>
    <property type="match status" value="1"/>
</dbReference>
<dbReference type="Proteomes" id="UP000050969">
    <property type="component" value="Unassembled WGS sequence"/>
</dbReference>
<organism evidence="1 2">
    <name type="scientific">Lacticaseibacillus saniviri JCM 17471 = DSM 24301</name>
    <dbReference type="NCBI Taxonomy" id="1293598"/>
    <lineage>
        <taxon>Bacteria</taxon>
        <taxon>Bacillati</taxon>
        <taxon>Bacillota</taxon>
        <taxon>Bacilli</taxon>
        <taxon>Lactobacillales</taxon>
        <taxon>Lactobacillaceae</taxon>
        <taxon>Lacticaseibacillus</taxon>
    </lineage>
</organism>
<dbReference type="AlphaFoldDB" id="A0A0R2MYA3"/>